<evidence type="ECO:0000256" key="1">
    <source>
        <dbReference type="ARBA" id="ARBA00007154"/>
    </source>
</evidence>
<evidence type="ECO:0000313" key="5">
    <source>
        <dbReference type="Proteomes" id="UP000996601"/>
    </source>
</evidence>
<sequence>MKIVDKAGLRQVIETIAEGATVAISGAGGGLLEPETILGAFEETFLSTGRPSQLTLIHALGMGDRIEKGTNRFAYEGMVKRVIGGHWIWSPRMLRLAQENKIEAYCLPSGAITNLFREIGARRPGLFTHVGLGTFVDPRLGGGRCNDRTTEEIIELFEIDGREVLRYKPFPVHVAVVRGTFSDELGNISASEEPADLDSYSIALAAKNSGGIVIAQVREVVPKGRLRPREVSIPGNLVDYVFADPDQAQTYHGPYDLALAGLGPHETPVELPATADIVRQIVARRGAVELIKGATINFGFGMSAGVAEHIVRAGESSHYWFTIEQGIHGGDLLTGDLFGIAANPVAILSASEQFDLYSGGGLDQTFLGLAEMDRFGNVNVSHFGGQISGPGGFIDISQGAKNVVFCGSFDAKGASIGLADGGLKIERHGQITKLVEQVAGITFSGSEAIKRGQTVHYVTERAVFKLTDGGVELIEHAPSVDVRTDILERMAFAPIVRNPVEMDKAHFAPASLNDTGEISVSA</sequence>
<dbReference type="PANTHER" id="PTHR43293">
    <property type="entry name" value="ACETATE COA-TRANSFERASE YDIF"/>
    <property type="match status" value="1"/>
</dbReference>
<dbReference type="Gene3D" id="3.40.1080.10">
    <property type="entry name" value="Glutaconate Coenzyme A-transferase"/>
    <property type="match status" value="2"/>
</dbReference>
<dbReference type="Pfam" id="PF01144">
    <property type="entry name" value="CoA_trans"/>
    <property type="match status" value="1"/>
</dbReference>
<comment type="similarity">
    <text evidence="1 3">Belongs to the 3-oxoacid CoA-transferase family.</text>
</comment>
<accession>A0ABT1R4P9</accession>
<comment type="function">
    <text evidence="3">CoA transferase having broad substrate specificity for short-chain acyl-CoA thioesters with the activity decreasing when the length of the carboxylic acid chain exceeds four carbons.</text>
</comment>
<dbReference type="SUPFAM" id="SSF100950">
    <property type="entry name" value="NagB/RpiA/CoA transferase-like"/>
    <property type="match status" value="2"/>
</dbReference>
<evidence type="ECO:0000256" key="2">
    <source>
        <dbReference type="ARBA" id="ARBA00022679"/>
    </source>
</evidence>
<reference evidence="4" key="1">
    <citation type="submission" date="2021-07" db="EMBL/GenBank/DDBJ databases">
        <title>Shinella sp. nov., a novel member of the genus Shinella from water.</title>
        <authorList>
            <person name="Deng Y."/>
        </authorList>
    </citation>
    <scope>NUCLEOTIDE SEQUENCE</scope>
    <source>
        <strain evidence="4">CPCC 100929</strain>
    </source>
</reference>
<dbReference type="PIRSF" id="PIRSF000858">
    <property type="entry name" value="SCOT-t"/>
    <property type="match status" value="1"/>
</dbReference>
<dbReference type="EMBL" id="WHSB02000003">
    <property type="protein sequence ID" value="MCQ4630141.1"/>
    <property type="molecule type" value="Genomic_DNA"/>
</dbReference>
<organism evidence="4 5">
    <name type="scientific">Shinella lacus</name>
    <dbReference type="NCBI Taxonomy" id="2654216"/>
    <lineage>
        <taxon>Bacteria</taxon>
        <taxon>Pseudomonadati</taxon>
        <taxon>Pseudomonadota</taxon>
        <taxon>Alphaproteobacteria</taxon>
        <taxon>Hyphomicrobiales</taxon>
        <taxon>Rhizobiaceae</taxon>
        <taxon>Shinella</taxon>
    </lineage>
</organism>
<dbReference type="Proteomes" id="UP000996601">
    <property type="component" value="Unassembled WGS sequence"/>
</dbReference>
<keyword evidence="2 3" id="KW-0808">Transferase</keyword>
<name>A0ABT1R4P9_9HYPH</name>
<keyword evidence="5" id="KW-1185">Reference proteome</keyword>
<dbReference type="SMART" id="SM00882">
    <property type="entry name" value="CoA_trans"/>
    <property type="match status" value="1"/>
</dbReference>
<comment type="caution">
    <text evidence="4">The sequence shown here is derived from an EMBL/GenBank/DDBJ whole genome shotgun (WGS) entry which is preliminary data.</text>
</comment>
<comment type="catalytic activity">
    <reaction evidence="3">
        <text>an acyl-CoA + acetate = a carboxylate + acetyl-CoA</text>
        <dbReference type="Rhea" id="RHEA:13381"/>
        <dbReference type="ChEBI" id="CHEBI:29067"/>
        <dbReference type="ChEBI" id="CHEBI:30089"/>
        <dbReference type="ChEBI" id="CHEBI:57288"/>
        <dbReference type="ChEBI" id="CHEBI:58342"/>
        <dbReference type="EC" id="2.8.3.8"/>
    </reaction>
</comment>
<protein>
    <recommendedName>
        <fullName evidence="3">Acetate CoA-transferase YdiF</fullName>
        <ecNumber evidence="3">2.8.3.8</ecNumber>
    </recommendedName>
</protein>
<evidence type="ECO:0000256" key="3">
    <source>
        <dbReference type="PIRNR" id="PIRNR000858"/>
    </source>
</evidence>
<dbReference type="EC" id="2.8.3.8" evidence="3"/>
<dbReference type="InterPro" id="IPR037171">
    <property type="entry name" value="NagB/RpiA_transferase-like"/>
</dbReference>
<dbReference type="GO" id="GO:0016740">
    <property type="term" value="F:transferase activity"/>
    <property type="evidence" value="ECO:0007669"/>
    <property type="project" value="UniProtKB-KW"/>
</dbReference>
<dbReference type="PANTHER" id="PTHR43293:SF1">
    <property type="entry name" value="ACETATE COA-TRANSFERASE YDIF"/>
    <property type="match status" value="1"/>
</dbReference>
<dbReference type="InterPro" id="IPR014388">
    <property type="entry name" value="3-oxoacid_CoA-transferase"/>
</dbReference>
<gene>
    <name evidence="4" type="ORF">GB927_008855</name>
</gene>
<dbReference type="RefSeq" id="WP_256116359.1">
    <property type="nucleotide sequence ID" value="NZ_WHSB02000003.1"/>
</dbReference>
<dbReference type="InterPro" id="IPR004165">
    <property type="entry name" value="CoA_trans_fam_I"/>
</dbReference>
<evidence type="ECO:0000313" key="4">
    <source>
        <dbReference type="EMBL" id="MCQ4630141.1"/>
    </source>
</evidence>
<proteinExistence type="inferred from homology"/>